<evidence type="ECO:0000256" key="1">
    <source>
        <dbReference type="SAM" id="MobiDB-lite"/>
    </source>
</evidence>
<sequence>MDEIRLLLDRIIDRKKAESDAWSGKSSTGSRSGDTALVVDSDESLRKVEMMHPGSVVSG</sequence>
<dbReference type="EMBL" id="LAZR01003294">
    <property type="protein sequence ID" value="KKN19880.1"/>
    <property type="molecule type" value="Genomic_DNA"/>
</dbReference>
<comment type="caution">
    <text evidence="2">The sequence shown here is derived from an EMBL/GenBank/DDBJ whole genome shotgun (WGS) entry which is preliminary data.</text>
</comment>
<organism evidence="2">
    <name type="scientific">marine sediment metagenome</name>
    <dbReference type="NCBI Taxonomy" id="412755"/>
    <lineage>
        <taxon>unclassified sequences</taxon>
        <taxon>metagenomes</taxon>
        <taxon>ecological metagenomes</taxon>
    </lineage>
</organism>
<accession>A0A0F9NK11</accession>
<gene>
    <name evidence="2" type="ORF">LCGC14_0941270</name>
</gene>
<protein>
    <submittedName>
        <fullName evidence="2">Uncharacterized protein</fullName>
    </submittedName>
</protein>
<dbReference type="AlphaFoldDB" id="A0A0F9NK11"/>
<feature type="compositionally biased region" description="Polar residues" evidence="1">
    <location>
        <begin position="24"/>
        <end position="33"/>
    </location>
</feature>
<reference evidence="2" key="1">
    <citation type="journal article" date="2015" name="Nature">
        <title>Complex archaea that bridge the gap between prokaryotes and eukaryotes.</title>
        <authorList>
            <person name="Spang A."/>
            <person name="Saw J.H."/>
            <person name="Jorgensen S.L."/>
            <person name="Zaremba-Niedzwiedzka K."/>
            <person name="Martijn J."/>
            <person name="Lind A.E."/>
            <person name="van Eijk R."/>
            <person name="Schleper C."/>
            <person name="Guy L."/>
            <person name="Ettema T.J."/>
        </authorList>
    </citation>
    <scope>NUCLEOTIDE SEQUENCE</scope>
</reference>
<name>A0A0F9NK11_9ZZZZ</name>
<evidence type="ECO:0000313" key="2">
    <source>
        <dbReference type="EMBL" id="KKN19880.1"/>
    </source>
</evidence>
<proteinExistence type="predicted"/>
<feature type="region of interest" description="Disordered" evidence="1">
    <location>
        <begin position="19"/>
        <end position="39"/>
    </location>
</feature>